<evidence type="ECO:0000259" key="12">
    <source>
        <dbReference type="PROSITE" id="PS50893"/>
    </source>
</evidence>
<feature type="domain" description="ABC transmembrane type-1" evidence="13">
    <location>
        <begin position="86"/>
        <end position="350"/>
    </location>
</feature>
<feature type="transmembrane region" description="Helical" evidence="11">
    <location>
        <begin position="85"/>
        <end position="110"/>
    </location>
</feature>
<dbReference type="InterPro" id="IPR003439">
    <property type="entry name" value="ABC_transporter-like_ATP-bd"/>
</dbReference>
<dbReference type="InterPro" id="IPR003593">
    <property type="entry name" value="AAA+_ATPase"/>
</dbReference>
<dbReference type="EMBL" id="BAAFST010000020">
    <property type="protein sequence ID" value="GAB1303048.1"/>
    <property type="molecule type" value="Genomic_DNA"/>
</dbReference>
<keyword evidence="6 11" id="KW-1133">Transmembrane helix</keyword>
<comment type="catalytic activity">
    <reaction evidence="10">
        <text>(glutathione)4[2Fe(III)-2S] cluster(in) + ATP + H2O = (glutathione)4[2Fe(III)-2S] cluster(out) + ADP + phosphate + H(+)</text>
        <dbReference type="Rhea" id="RHEA:67028"/>
        <dbReference type="ChEBI" id="CHEBI:15377"/>
        <dbReference type="ChEBI" id="CHEBI:15378"/>
        <dbReference type="ChEBI" id="CHEBI:30616"/>
        <dbReference type="ChEBI" id="CHEBI:43474"/>
        <dbReference type="ChEBI" id="CHEBI:167627"/>
        <dbReference type="ChEBI" id="CHEBI:456216"/>
    </reaction>
    <physiologicalReaction direction="left-to-right" evidence="10">
        <dbReference type="Rhea" id="RHEA:67029"/>
    </physiologicalReaction>
</comment>
<dbReference type="Gene3D" id="3.40.50.300">
    <property type="entry name" value="P-loop containing nucleotide triphosphate hydrolases"/>
    <property type="match status" value="1"/>
</dbReference>
<feature type="transmembrane region" description="Helical" evidence="11">
    <location>
        <begin position="238"/>
        <end position="259"/>
    </location>
</feature>
<dbReference type="CDD" id="cd18582">
    <property type="entry name" value="ABC_6TM_ATM1_ABCB7"/>
    <property type="match status" value="1"/>
</dbReference>
<dbReference type="Pfam" id="PF00664">
    <property type="entry name" value="ABC_membrane"/>
    <property type="match status" value="1"/>
</dbReference>
<dbReference type="PROSITE" id="PS50929">
    <property type="entry name" value="ABC_TM1F"/>
    <property type="match status" value="1"/>
</dbReference>
<evidence type="ECO:0000256" key="9">
    <source>
        <dbReference type="ARBA" id="ARBA00042945"/>
    </source>
</evidence>
<accession>A0ABQ0FUX8</accession>
<keyword evidence="4" id="KW-0547">Nucleotide-binding</keyword>
<organism evidence="14 15">
    <name type="scientific">Apodemus speciosus</name>
    <name type="common">Large Japanese field mouse</name>
    <dbReference type="NCBI Taxonomy" id="105296"/>
    <lineage>
        <taxon>Eukaryota</taxon>
        <taxon>Metazoa</taxon>
        <taxon>Chordata</taxon>
        <taxon>Craniata</taxon>
        <taxon>Vertebrata</taxon>
        <taxon>Euteleostomi</taxon>
        <taxon>Mammalia</taxon>
        <taxon>Eutheria</taxon>
        <taxon>Euarchontoglires</taxon>
        <taxon>Glires</taxon>
        <taxon>Rodentia</taxon>
        <taxon>Myomorpha</taxon>
        <taxon>Muroidea</taxon>
        <taxon>Muridae</taxon>
        <taxon>Murinae</taxon>
        <taxon>Apodemus</taxon>
    </lineage>
</organism>
<evidence type="ECO:0000256" key="10">
    <source>
        <dbReference type="ARBA" id="ARBA00048046"/>
    </source>
</evidence>
<gene>
    <name evidence="14" type="ORF">APTSU1_001828900</name>
</gene>
<evidence type="ECO:0000256" key="1">
    <source>
        <dbReference type="ARBA" id="ARBA00004225"/>
    </source>
</evidence>
<dbReference type="InterPro" id="IPR039421">
    <property type="entry name" value="Type_1_exporter"/>
</dbReference>
<keyword evidence="15" id="KW-1185">Reference proteome</keyword>
<feature type="domain" description="ABC transporter" evidence="12">
    <location>
        <begin position="363"/>
        <end position="595"/>
    </location>
</feature>
<feature type="transmembrane region" description="Helical" evidence="11">
    <location>
        <begin position="328"/>
        <end position="346"/>
    </location>
</feature>
<name>A0ABQ0FUX8_APOSI</name>
<comment type="caution">
    <text evidence="14">The sequence shown here is derived from an EMBL/GenBank/DDBJ whole genome shotgun (WGS) entry which is preliminary data.</text>
</comment>
<protein>
    <recommendedName>
        <fullName evidence="8">Iron-sulfur clusters transporter ABCB7, mitochondrial</fullName>
    </recommendedName>
    <alternativeName>
        <fullName evidence="9">ATP-binding cassette sub-family B member 7, mitochondrial</fullName>
    </alternativeName>
</protein>
<evidence type="ECO:0000256" key="8">
    <source>
        <dbReference type="ARBA" id="ARBA00041016"/>
    </source>
</evidence>
<dbReference type="InterPro" id="IPR027417">
    <property type="entry name" value="P-loop_NTPase"/>
</dbReference>
<evidence type="ECO:0000256" key="4">
    <source>
        <dbReference type="ARBA" id="ARBA00022741"/>
    </source>
</evidence>
<feature type="transmembrane region" description="Helical" evidence="11">
    <location>
        <begin position="130"/>
        <end position="151"/>
    </location>
</feature>
<keyword evidence="7 11" id="KW-0472">Membrane</keyword>
<evidence type="ECO:0000256" key="6">
    <source>
        <dbReference type="ARBA" id="ARBA00022989"/>
    </source>
</evidence>
<comment type="subcellular location">
    <subcellularLocation>
        <location evidence="1">Mitochondrion membrane</location>
        <topology evidence="1">Multi-pass membrane protein</topology>
    </subcellularLocation>
</comment>
<keyword evidence="2" id="KW-0813">Transport</keyword>
<dbReference type="PANTHER" id="PTHR24221:SF402">
    <property type="entry name" value="IRON-SULFUR CLUSTERS TRANSPORTER ABCB7, MITOCHONDRIAL"/>
    <property type="match status" value="1"/>
</dbReference>
<dbReference type="InterPro" id="IPR017871">
    <property type="entry name" value="ABC_transporter-like_CS"/>
</dbReference>
<dbReference type="PROSITE" id="PS50893">
    <property type="entry name" value="ABC_TRANSPORTER_2"/>
    <property type="match status" value="1"/>
</dbReference>
<evidence type="ECO:0000313" key="14">
    <source>
        <dbReference type="EMBL" id="GAB1303048.1"/>
    </source>
</evidence>
<proteinExistence type="predicted"/>
<reference evidence="14 15" key="1">
    <citation type="submission" date="2024-08" db="EMBL/GenBank/DDBJ databases">
        <title>The draft genome of Apodemus speciosus.</title>
        <authorList>
            <person name="Nabeshima K."/>
            <person name="Suzuki S."/>
            <person name="Onuma M."/>
        </authorList>
    </citation>
    <scope>NUCLEOTIDE SEQUENCE [LARGE SCALE GENOMIC DNA]</scope>
    <source>
        <strain evidence="14">IB14-021</strain>
    </source>
</reference>
<dbReference type="InterPro" id="IPR036640">
    <property type="entry name" value="ABC1_TM_sf"/>
</dbReference>
<dbReference type="Pfam" id="PF00005">
    <property type="entry name" value="ABC_tran"/>
    <property type="match status" value="1"/>
</dbReference>
<dbReference type="Proteomes" id="UP001623349">
    <property type="component" value="Unassembled WGS sequence"/>
</dbReference>
<dbReference type="SMART" id="SM00382">
    <property type="entry name" value="AAA"/>
    <property type="match status" value="1"/>
</dbReference>
<keyword evidence="5" id="KW-0067">ATP-binding</keyword>
<evidence type="ECO:0000259" key="13">
    <source>
        <dbReference type="PROSITE" id="PS50929"/>
    </source>
</evidence>
<dbReference type="Gene3D" id="1.20.1560.10">
    <property type="entry name" value="ABC transporter type 1, transmembrane domain"/>
    <property type="match status" value="1"/>
</dbReference>
<sequence length="641" mass="70595">MTTESLRNTAQQRWGKDNSRQLLDATKALQAWPLIEKRTCWHGHAGGGLHTDPKEGLKDVDTRKIIKAMLSYVWPKDRPDLRARVAISLGFLGGAKAMNIVVPFMFKYAVDSLNQMSGNMLNLSDAPNTVATMATAVLIGYGVSRAGAAFFNEVRNAVFGKVAQNSIRRIAKNVFLHLHNLDLGFHLSRQTGALSKAIDRGTRGISFVLSALVFNLLPIVFEMTLVSSVLYYRCGAQFALVTLGTLGAYTAFTVAVTRWRTRFRIEMNKADNDAGNAAIDSLLNYETVKYFNNEKYEAQRYDGFLKTYENASLKSTSTLAMLNFGQNAIFSVGLTAIMVLASQGIVDKVMAPPLQITPQTATVAFDNVHFEYIEGQKVLNGVSFEVPAGKKVAIVGGSGKSTIVRLLFRFYEPQKGSIYLAGQNIQDVSLESLRRAVGVVPQDAVLFHNTIYYNLLYGNINASPEEVYAVAKLAGLHEAILRMPHGYDTQVGERGLKLSGGEKQRVAIARAILKDPPVILYDEATSSLDSITEETILGAMRDVVKHRTSIFIAHRLSTVVDADEIIVLSQGKVAERGTHYGLLANSSSIYSEMWHTQSSRVQNQDNLGWDAKKESLSKEEERKKLQEEIVNSVKGCGNCSC</sequence>
<dbReference type="InterPro" id="IPR011527">
    <property type="entry name" value="ABC1_TM_dom"/>
</dbReference>
<dbReference type="PANTHER" id="PTHR24221">
    <property type="entry name" value="ATP-BINDING CASSETTE SUB-FAMILY B"/>
    <property type="match status" value="1"/>
</dbReference>
<evidence type="ECO:0000313" key="15">
    <source>
        <dbReference type="Proteomes" id="UP001623349"/>
    </source>
</evidence>
<feature type="transmembrane region" description="Helical" evidence="11">
    <location>
        <begin position="205"/>
        <end position="232"/>
    </location>
</feature>
<evidence type="ECO:0000256" key="5">
    <source>
        <dbReference type="ARBA" id="ARBA00022840"/>
    </source>
</evidence>
<dbReference type="PROSITE" id="PS00211">
    <property type="entry name" value="ABC_TRANSPORTER_1"/>
    <property type="match status" value="1"/>
</dbReference>
<keyword evidence="3 11" id="KW-0812">Transmembrane</keyword>
<evidence type="ECO:0000256" key="11">
    <source>
        <dbReference type="SAM" id="Phobius"/>
    </source>
</evidence>
<evidence type="ECO:0000256" key="3">
    <source>
        <dbReference type="ARBA" id="ARBA00022692"/>
    </source>
</evidence>
<evidence type="ECO:0000256" key="7">
    <source>
        <dbReference type="ARBA" id="ARBA00023136"/>
    </source>
</evidence>
<evidence type="ECO:0000256" key="2">
    <source>
        <dbReference type="ARBA" id="ARBA00022448"/>
    </source>
</evidence>
<dbReference type="SUPFAM" id="SSF90123">
    <property type="entry name" value="ABC transporter transmembrane region"/>
    <property type="match status" value="1"/>
</dbReference>
<dbReference type="SUPFAM" id="SSF52540">
    <property type="entry name" value="P-loop containing nucleoside triphosphate hydrolases"/>
    <property type="match status" value="1"/>
</dbReference>